<sequence length="247" mass="28440">MWIASGFKYTEWNRASMSNQGSFSGRNPIELVTRLNQLWREGGLHAIRQGAEDYLRHNTIILDRKYEDVRSDTDYRWEFINNHINDSTERLLDIGCAEGYFCARAAGKGINAVGIDTNEKRIKQAKADHPNVDFRVQTLSPDNVTELPESDIILCLTVHHGFVNGYGWDESVEMMKTILEKGDLLVYEGSGIRRDHPSLDEDLETIDYYRELLFDIYEDAEIIEETYTEYGSGERTDSMYIVDCSNI</sequence>
<keyword evidence="2" id="KW-0808">Transferase</keyword>
<dbReference type="CDD" id="cd02440">
    <property type="entry name" value="AdoMet_MTases"/>
    <property type="match status" value="1"/>
</dbReference>
<keyword evidence="3" id="KW-1185">Reference proteome</keyword>
<dbReference type="Proteomes" id="UP000282323">
    <property type="component" value="Unassembled WGS sequence"/>
</dbReference>
<dbReference type="GO" id="GO:0032259">
    <property type="term" value="P:methylation"/>
    <property type="evidence" value="ECO:0007669"/>
    <property type="project" value="UniProtKB-KW"/>
</dbReference>
<proteinExistence type="predicted"/>
<name>A0A3N6LTY5_NATCH</name>
<evidence type="ECO:0000313" key="2">
    <source>
        <dbReference type="EMBL" id="RQG92057.1"/>
    </source>
</evidence>
<dbReference type="GO" id="GO:0008168">
    <property type="term" value="F:methyltransferase activity"/>
    <property type="evidence" value="ECO:0007669"/>
    <property type="project" value="UniProtKB-KW"/>
</dbReference>
<accession>A0A3N6LTY5</accession>
<organism evidence="2 3">
    <name type="scientific">Natrarchaeobius chitinivorans</name>
    <dbReference type="NCBI Taxonomy" id="1679083"/>
    <lineage>
        <taxon>Archaea</taxon>
        <taxon>Methanobacteriati</taxon>
        <taxon>Methanobacteriota</taxon>
        <taxon>Stenosarchaea group</taxon>
        <taxon>Halobacteria</taxon>
        <taxon>Halobacteriales</taxon>
        <taxon>Natrialbaceae</taxon>
        <taxon>Natrarchaeobius</taxon>
    </lineage>
</organism>
<feature type="domain" description="Methyltransferase" evidence="1">
    <location>
        <begin position="86"/>
        <end position="158"/>
    </location>
</feature>
<reference evidence="2 3" key="1">
    <citation type="submission" date="2018-10" db="EMBL/GenBank/DDBJ databases">
        <title>Natrarchaeobius chitinivorans gen. nov., sp. nov., and Natrarchaeobius haloalkaliphilus sp. nov., alkaliphilic, chitin-utilizing haloarchaea from hypersaline alkaline lakes.</title>
        <authorList>
            <person name="Sorokin D.Y."/>
            <person name="Elcheninov A.G."/>
            <person name="Kostrikina N.A."/>
            <person name="Bale N.J."/>
            <person name="Sinninghe Damste J.S."/>
            <person name="Khijniak T.V."/>
            <person name="Kublanov I.V."/>
            <person name="Toshchakov S.V."/>
        </authorList>
    </citation>
    <scope>NUCLEOTIDE SEQUENCE [LARGE SCALE GENOMIC DNA]</scope>
    <source>
        <strain evidence="2 3">AArcht4T</strain>
    </source>
</reference>
<dbReference type="InterPro" id="IPR029063">
    <property type="entry name" value="SAM-dependent_MTases_sf"/>
</dbReference>
<dbReference type="Gene3D" id="3.40.50.150">
    <property type="entry name" value="Vaccinia Virus protein VP39"/>
    <property type="match status" value="1"/>
</dbReference>
<evidence type="ECO:0000313" key="3">
    <source>
        <dbReference type="Proteomes" id="UP000282323"/>
    </source>
</evidence>
<dbReference type="InterPro" id="IPR025714">
    <property type="entry name" value="Methyltranfer_dom"/>
</dbReference>
<dbReference type="AlphaFoldDB" id="A0A3N6LTY5"/>
<gene>
    <name evidence="2" type="ORF">EA473_17510</name>
</gene>
<comment type="caution">
    <text evidence="2">The sequence shown here is derived from an EMBL/GenBank/DDBJ whole genome shotgun (WGS) entry which is preliminary data.</text>
</comment>
<dbReference type="EMBL" id="REGA01000018">
    <property type="protein sequence ID" value="RQG92057.1"/>
    <property type="molecule type" value="Genomic_DNA"/>
</dbReference>
<evidence type="ECO:0000259" key="1">
    <source>
        <dbReference type="Pfam" id="PF13847"/>
    </source>
</evidence>
<protein>
    <submittedName>
        <fullName evidence="2">Class I SAM-dependent methyltransferase</fullName>
    </submittedName>
</protein>
<keyword evidence="2" id="KW-0489">Methyltransferase</keyword>
<dbReference type="Pfam" id="PF13847">
    <property type="entry name" value="Methyltransf_31"/>
    <property type="match status" value="1"/>
</dbReference>
<dbReference type="SUPFAM" id="SSF53335">
    <property type="entry name" value="S-adenosyl-L-methionine-dependent methyltransferases"/>
    <property type="match status" value="1"/>
</dbReference>